<dbReference type="Proteomes" id="UP001055879">
    <property type="component" value="Linkage Group LG15"/>
</dbReference>
<accession>A0ACB8XVV7</accession>
<reference evidence="2" key="1">
    <citation type="journal article" date="2022" name="Mol. Ecol. Resour.">
        <title>The genomes of chicory, endive, great burdock and yacon provide insights into Asteraceae palaeo-polyploidization history and plant inulin production.</title>
        <authorList>
            <person name="Fan W."/>
            <person name="Wang S."/>
            <person name="Wang H."/>
            <person name="Wang A."/>
            <person name="Jiang F."/>
            <person name="Liu H."/>
            <person name="Zhao H."/>
            <person name="Xu D."/>
            <person name="Zhang Y."/>
        </authorList>
    </citation>
    <scope>NUCLEOTIDE SEQUENCE [LARGE SCALE GENOMIC DNA]</scope>
    <source>
        <strain evidence="2">cv. Niubang</strain>
    </source>
</reference>
<evidence type="ECO:0000313" key="1">
    <source>
        <dbReference type="EMBL" id="KAI3673128.1"/>
    </source>
</evidence>
<gene>
    <name evidence="1" type="ORF">L6452_39243</name>
</gene>
<protein>
    <submittedName>
        <fullName evidence="1">Uncharacterized protein</fullName>
    </submittedName>
</protein>
<reference evidence="1 2" key="2">
    <citation type="journal article" date="2022" name="Mol. Ecol. Resour.">
        <title>The genomes of chicory, endive, great burdock and yacon provide insights into Asteraceae paleo-polyploidization history and plant inulin production.</title>
        <authorList>
            <person name="Fan W."/>
            <person name="Wang S."/>
            <person name="Wang H."/>
            <person name="Wang A."/>
            <person name="Jiang F."/>
            <person name="Liu H."/>
            <person name="Zhao H."/>
            <person name="Xu D."/>
            <person name="Zhang Y."/>
        </authorList>
    </citation>
    <scope>NUCLEOTIDE SEQUENCE [LARGE SCALE GENOMIC DNA]</scope>
    <source>
        <strain evidence="2">cv. Niubang</strain>
    </source>
</reference>
<dbReference type="EMBL" id="CM042061">
    <property type="protein sequence ID" value="KAI3673128.1"/>
    <property type="molecule type" value="Genomic_DNA"/>
</dbReference>
<organism evidence="1 2">
    <name type="scientific">Arctium lappa</name>
    <name type="common">Greater burdock</name>
    <name type="synonym">Lappa major</name>
    <dbReference type="NCBI Taxonomy" id="4217"/>
    <lineage>
        <taxon>Eukaryota</taxon>
        <taxon>Viridiplantae</taxon>
        <taxon>Streptophyta</taxon>
        <taxon>Embryophyta</taxon>
        <taxon>Tracheophyta</taxon>
        <taxon>Spermatophyta</taxon>
        <taxon>Magnoliopsida</taxon>
        <taxon>eudicotyledons</taxon>
        <taxon>Gunneridae</taxon>
        <taxon>Pentapetalae</taxon>
        <taxon>asterids</taxon>
        <taxon>campanulids</taxon>
        <taxon>Asterales</taxon>
        <taxon>Asteraceae</taxon>
        <taxon>Carduoideae</taxon>
        <taxon>Cardueae</taxon>
        <taxon>Arctiinae</taxon>
        <taxon>Arctium</taxon>
    </lineage>
</organism>
<name>A0ACB8XVV7_ARCLA</name>
<proteinExistence type="predicted"/>
<evidence type="ECO:0000313" key="2">
    <source>
        <dbReference type="Proteomes" id="UP001055879"/>
    </source>
</evidence>
<sequence>MNDDQVVQVNDDNFIKSSIGIPVKADMVAGKLNMRTIKYLARRKDSKSLSRKALVSNGFQDPLKLAKSRSKDSVEKECLVSFPRASCSISPKFTREIGIQSGFIWPTSEGTCEVKVVKSVASSEEGGFKCRSGLDTIPCD</sequence>
<keyword evidence="2" id="KW-1185">Reference proteome</keyword>
<comment type="caution">
    <text evidence="1">The sequence shown here is derived from an EMBL/GenBank/DDBJ whole genome shotgun (WGS) entry which is preliminary data.</text>
</comment>